<organism evidence="2 3">
    <name type="scientific">Colocasia esculenta</name>
    <name type="common">Wild taro</name>
    <name type="synonym">Arum esculentum</name>
    <dbReference type="NCBI Taxonomy" id="4460"/>
    <lineage>
        <taxon>Eukaryota</taxon>
        <taxon>Viridiplantae</taxon>
        <taxon>Streptophyta</taxon>
        <taxon>Embryophyta</taxon>
        <taxon>Tracheophyta</taxon>
        <taxon>Spermatophyta</taxon>
        <taxon>Magnoliopsida</taxon>
        <taxon>Liliopsida</taxon>
        <taxon>Araceae</taxon>
        <taxon>Aroideae</taxon>
        <taxon>Colocasieae</taxon>
        <taxon>Colocasia</taxon>
    </lineage>
</organism>
<gene>
    <name evidence="2" type="ORF">Taro_026204</name>
</gene>
<evidence type="ECO:0000256" key="1">
    <source>
        <dbReference type="SAM" id="MobiDB-lite"/>
    </source>
</evidence>
<name>A0A843VMY0_COLES</name>
<feature type="compositionally biased region" description="Polar residues" evidence="1">
    <location>
        <begin position="1"/>
        <end position="14"/>
    </location>
</feature>
<keyword evidence="3" id="KW-1185">Reference proteome</keyword>
<evidence type="ECO:0000313" key="2">
    <source>
        <dbReference type="EMBL" id="MQL93563.1"/>
    </source>
</evidence>
<accession>A0A843VMY0</accession>
<protein>
    <submittedName>
        <fullName evidence="2">Uncharacterized protein</fullName>
    </submittedName>
</protein>
<feature type="region of interest" description="Disordered" evidence="1">
    <location>
        <begin position="1"/>
        <end position="57"/>
    </location>
</feature>
<comment type="caution">
    <text evidence="2">The sequence shown here is derived from an EMBL/GenBank/DDBJ whole genome shotgun (WGS) entry which is preliminary data.</text>
</comment>
<evidence type="ECO:0000313" key="3">
    <source>
        <dbReference type="Proteomes" id="UP000652761"/>
    </source>
</evidence>
<proteinExistence type="predicted"/>
<dbReference type="EMBL" id="NMUH01001575">
    <property type="protein sequence ID" value="MQL93563.1"/>
    <property type="molecule type" value="Genomic_DNA"/>
</dbReference>
<reference evidence="2" key="1">
    <citation type="submission" date="2017-07" db="EMBL/GenBank/DDBJ databases">
        <title>Taro Niue Genome Assembly and Annotation.</title>
        <authorList>
            <person name="Atibalentja N."/>
            <person name="Keating K."/>
            <person name="Fields C.J."/>
        </authorList>
    </citation>
    <scope>NUCLEOTIDE SEQUENCE</scope>
    <source>
        <strain evidence="2">Niue_2</strain>
        <tissue evidence="2">Leaf</tissue>
    </source>
</reference>
<dbReference type="Proteomes" id="UP000652761">
    <property type="component" value="Unassembled WGS sequence"/>
</dbReference>
<sequence>MPRVQRSSNHSSEPVRSFRDTGAASWGKREREVGRSSPTEGDADVQGRQRYGGSPAADRFLDSLHRATTAGFLRWTPFDGPGFLLLPLALGITLGNPNS</sequence>
<dbReference type="AlphaFoldDB" id="A0A843VMY0"/>